<keyword evidence="5" id="KW-0206">Cytoskeleton</keyword>
<evidence type="ECO:0000256" key="4">
    <source>
        <dbReference type="ARBA" id="ARBA00022490"/>
    </source>
</evidence>
<comment type="subcellular location">
    <subcellularLocation>
        <location evidence="1">Cytoplasm</location>
        <location evidence="1">Cytoskeleton</location>
    </subcellularLocation>
</comment>
<evidence type="ECO:0000313" key="6">
    <source>
        <dbReference type="Proteomes" id="UP000504618"/>
    </source>
</evidence>
<evidence type="ECO:0000256" key="1">
    <source>
        <dbReference type="ARBA" id="ARBA00004245"/>
    </source>
</evidence>
<organism evidence="6 7">
    <name type="scientific">Temnothorax curvispinosus</name>
    <dbReference type="NCBI Taxonomy" id="300111"/>
    <lineage>
        <taxon>Eukaryota</taxon>
        <taxon>Metazoa</taxon>
        <taxon>Ecdysozoa</taxon>
        <taxon>Arthropoda</taxon>
        <taxon>Hexapoda</taxon>
        <taxon>Insecta</taxon>
        <taxon>Pterygota</taxon>
        <taxon>Neoptera</taxon>
        <taxon>Endopterygota</taxon>
        <taxon>Hymenoptera</taxon>
        <taxon>Apocrita</taxon>
        <taxon>Aculeata</taxon>
        <taxon>Formicoidea</taxon>
        <taxon>Formicidae</taxon>
        <taxon>Myrmicinae</taxon>
        <taxon>Temnothorax</taxon>
    </lineage>
</organism>
<comment type="similarity">
    <text evidence="2">Belongs to the KIF-binding protein family.</text>
</comment>
<feature type="non-terminal residue" evidence="7">
    <location>
        <position position="452"/>
    </location>
</feature>
<evidence type="ECO:0000256" key="3">
    <source>
        <dbReference type="ARBA" id="ARBA00016840"/>
    </source>
</evidence>
<dbReference type="Proteomes" id="UP000504618">
    <property type="component" value="Unplaced"/>
</dbReference>
<gene>
    <name evidence="7" type="primary">LOC112455012</name>
</gene>
<accession>A0A6J1PRM0</accession>
<keyword evidence="4" id="KW-0963">Cytoplasm</keyword>
<evidence type="ECO:0000256" key="2">
    <source>
        <dbReference type="ARBA" id="ARBA00010305"/>
    </source>
</evidence>
<protein>
    <recommendedName>
        <fullName evidence="3">KIF-binding protein</fullName>
    </recommendedName>
</protein>
<dbReference type="InterPro" id="IPR022083">
    <property type="entry name" value="KBP"/>
</dbReference>
<dbReference type="RefSeq" id="XP_024872452.1">
    <property type="nucleotide sequence ID" value="XM_025016684.1"/>
</dbReference>
<sequence>MARVCGNPPSGLDRERSINLQAKTNLLYCKLSSYQYRAIMFAFLRQVTEEKQAILQLETITAEPATSMNISKKFLDVLQLSFEVKYMDEDIKLAKKRKKIKAIEEKMNVLYQNVMDVSRDSQFDDIVALSNAYYNIGLEYIPSTDTDDLNTATTHFSRCLELLKGKYFDRKTILTSIGALNESNSVHERVSKNKCTHRFLNSALEIYLKYTLRDNCPDPIHIASLIGIKEKEFNPRIILETLHHTTLQDLGLQYLARSKDKHKFVIYMYRILNIRLTNMVADKTKFDEKCLDMAVTLFDLSRYFLANGRFAEARSHIAVGDYVICRFIVDRLEPAKKENKDSSHLYESYNYAFALSSKSWGSYGVSLLRFWMEKFSQNKENKSKIQDIVSKLEITSGELHLIFSSLDKELKRTTISITETSILNFSDAKSIFKKTLMQLESAKKYFTVDTNI</sequence>
<keyword evidence="6" id="KW-1185">Reference proteome</keyword>
<dbReference type="GeneID" id="112455012"/>
<evidence type="ECO:0000256" key="5">
    <source>
        <dbReference type="ARBA" id="ARBA00023212"/>
    </source>
</evidence>
<name>A0A6J1PRM0_9HYME</name>
<dbReference type="Pfam" id="PF12309">
    <property type="entry name" value="KBP_C"/>
    <property type="match status" value="1"/>
</dbReference>
<dbReference type="OrthoDB" id="7554758at2759"/>
<dbReference type="AlphaFoldDB" id="A0A6J1PRM0"/>
<dbReference type="GO" id="GO:0005856">
    <property type="term" value="C:cytoskeleton"/>
    <property type="evidence" value="ECO:0007669"/>
    <property type="project" value="UniProtKB-SubCell"/>
</dbReference>
<proteinExistence type="inferred from homology"/>
<reference evidence="7" key="1">
    <citation type="submission" date="2025-08" db="UniProtKB">
        <authorList>
            <consortium name="RefSeq"/>
        </authorList>
    </citation>
    <scope>IDENTIFICATION</scope>
    <source>
        <tissue evidence="7">Whole body</tissue>
    </source>
</reference>
<evidence type="ECO:0000313" key="7">
    <source>
        <dbReference type="RefSeq" id="XP_024872452.1"/>
    </source>
</evidence>
<dbReference type="PANTHER" id="PTHR46321">
    <property type="entry name" value="KIF1-BINDING PROTEIN"/>
    <property type="match status" value="1"/>
</dbReference>
<dbReference type="PANTHER" id="PTHR46321:SF1">
    <property type="entry name" value="KIF-BINDING PROTEIN"/>
    <property type="match status" value="1"/>
</dbReference>